<keyword evidence="2" id="KW-1185">Reference proteome</keyword>
<reference evidence="2" key="1">
    <citation type="journal article" date="2024" name="Proc. Natl. Acad. Sci. U.S.A.">
        <title>Extraordinary preservation of gene collinearity over three hundred million years revealed in homosporous lycophytes.</title>
        <authorList>
            <person name="Li C."/>
            <person name="Wickell D."/>
            <person name="Kuo L.Y."/>
            <person name="Chen X."/>
            <person name="Nie B."/>
            <person name="Liao X."/>
            <person name="Peng D."/>
            <person name="Ji J."/>
            <person name="Jenkins J."/>
            <person name="Williams M."/>
            <person name="Shu S."/>
            <person name="Plott C."/>
            <person name="Barry K."/>
            <person name="Rajasekar S."/>
            <person name="Grimwood J."/>
            <person name="Han X."/>
            <person name="Sun S."/>
            <person name="Hou Z."/>
            <person name="He W."/>
            <person name="Dai G."/>
            <person name="Sun C."/>
            <person name="Schmutz J."/>
            <person name="Leebens-Mack J.H."/>
            <person name="Li F.W."/>
            <person name="Wang L."/>
        </authorList>
    </citation>
    <scope>NUCLEOTIDE SEQUENCE [LARGE SCALE GENOMIC DNA]</scope>
    <source>
        <strain evidence="2">cv. PW_Plant_1</strain>
    </source>
</reference>
<accession>A0ACC2BYG8</accession>
<gene>
    <name evidence="1" type="ORF">O6H91_12G003500</name>
</gene>
<dbReference type="EMBL" id="CM055103">
    <property type="protein sequence ID" value="KAJ7534781.1"/>
    <property type="molecule type" value="Genomic_DNA"/>
</dbReference>
<name>A0ACC2BYG8_DIPCM</name>
<evidence type="ECO:0000313" key="1">
    <source>
        <dbReference type="EMBL" id="KAJ7534781.1"/>
    </source>
</evidence>
<proteinExistence type="predicted"/>
<protein>
    <submittedName>
        <fullName evidence="1">Uncharacterized protein</fullName>
    </submittedName>
</protein>
<comment type="caution">
    <text evidence="1">The sequence shown here is derived from an EMBL/GenBank/DDBJ whole genome shotgun (WGS) entry which is preliminary data.</text>
</comment>
<organism evidence="1 2">
    <name type="scientific">Diphasiastrum complanatum</name>
    <name type="common">Issler's clubmoss</name>
    <name type="synonym">Lycopodium complanatum</name>
    <dbReference type="NCBI Taxonomy" id="34168"/>
    <lineage>
        <taxon>Eukaryota</taxon>
        <taxon>Viridiplantae</taxon>
        <taxon>Streptophyta</taxon>
        <taxon>Embryophyta</taxon>
        <taxon>Tracheophyta</taxon>
        <taxon>Lycopodiopsida</taxon>
        <taxon>Lycopodiales</taxon>
        <taxon>Lycopodiaceae</taxon>
        <taxon>Lycopodioideae</taxon>
        <taxon>Diphasiastrum</taxon>
    </lineage>
</organism>
<dbReference type="Proteomes" id="UP001162992">
    <property type="component" value="Chromosome 12"/>
</dbReference>
<evidence type="ECO:0000313" key="2">
    <source>
        <dbReference type="Proteomes" id="UP001162992"/>
    </source>
</evidence>
<sequence>MLFEPFVGSELGLVDQCLWIRAGFDLSGKKRMKMGKGWLNKFVCSSRSRAKTNAMNCSSIVQGPDEDVPEFNLQFAQFGGGCFWGLELAYQRMEGVIKTEVGYSQGHLHNPTYRDLCEGDTGHSEVVRLVYDPKVCSFETLLNVFWTSHDPTTLNKQGQDVGTQYRSGVYYYTPEQEKAAKVSMETHQKTLSSKIVTEILPAKKFYRAELFHQQYLARGGRFGFKQSAAMGCKDHIRCYG</sequence>